<proteinExistence type="predicted"/>
<sequence>MADQPFDGAFDQISGRMSTNSAATESHMLACVGKDDTLQPQDDQRRACLGNEFGWFWSSCNHPGLQELPLSVLSGGPSASHDNFRSSIRVAVPLSAKKQVEMSMFQPHTPLTFREGARRLADSPVVLLCQSQAAIRMLPNYASPFTQRTWWCTVQLHGHPDLGHPYAAVRRQTGVHSLLAWDRCRRAQMPSGIQPLATKLGGDNDSSPHYTRHYQCQLFADLLPLHTPRKMLDRYMVLGPLSPHDTRICRLGKCERPGMATHVNQRRECHPWHATPISLLMLWPGHDVRVRVWVAGQSYVGSIRLVV</sequence>
<protein>
    <submittedName>
        <fullName evidence="1">Uncharacterized protein</fullName>
    </submittedName>
</protein>
<dbReference type="AlphaFoldDB" id="A0A6G1JCF1"/>
<keyword evidence="2" id="KW-1185">Reference proteome</keyword>
<accession>A0A6G1JCF1</accession>
<evidence type="ECO:0000313" key="2">
    <source>
        <dbReference type="Proteomes" id="UP000799291"/>
    </source>
</evidence>
<reference evidence="1" key="1">
    <citation type="journal article" date="2020" name="Stud. Mycol.">
        <title>101 Dothideomycetes genomes: a test case for predicting lifestyles and emergence of pathogens.</title>
        <authorList>
            <person name="Haridas S."/>
            <person name="Albert R."/>
            <person name="Binder M."/>
            <person name="Bloem J."/>
            <person name="Labutti K."/>
            <person name="Salamov A."/>
            <person name="Andreopoulos B."/>
            <person name="Baker S."/>
            <person name="Barry K."/>
            <person name="Bills G."/>
            <person name="Bluhm B."/>
            <person name="Cannon C."/>
            <person name="Castanera R."/>
            <person name="Culley D."/>
            <person name="Daum C."/>
            <person name="Ezra D."/>
            <person name="Gonzalez J."/>
            <person name="Henrissat B."/>
            <person name="Kuo A."/>
            <person name="Liang C."/>
            <person name="Lipzen A."/>
            <person name="Lutzoni F."/>
            <person name="Magnuson J."/>
            <person name="Mondo S."/>
            <person name="Nolan M."/>
            <person name="Ohm R."/>
            <person name="Pangilinan J."/>
            <person name="Park H.-J."/>
            <person name="Ramirez L."/>
            <person name="Alfaro M."/>
            <person name="Sun H."/>
            <person name="Tritt A."/>
            <person name="Yoshinaga Y."/>
            <person name="Zwiers L.-H."/>
            <person name="Turgeon B."/>
            <person name="Goodwin S."/>
            <person name="Spatafora J."/>
            <person name="Crous P."/>
            <person name="Grigoriev I."/>
        </authorList>
    </citation>
    <scope>NUCLEOTIDE SEQUENCE</scope>
    <source>
        <strain evidence="1">CBS 122367</strain>
    </source>
</reference>
<gene>
    <name evidence="1" type="ORF">K458DRAFT_172150</name>
</gene>
<evidence type="ECO:0000313" key="1">
    <source>
        <dbReference type="EMBL" id="KAF2687901.1"/>
    </source>
</evidence>
<dbReference type="Proteomes" id="UP000799291">
    <property type="component" value="Unassembled WGS sequence"/>
</dbReference>
<organism evidence="1 2">
    <name type="scientific">Lentithecium fluviatile CBS 122367</name>
    <dbReference type="NCBI Taxonomy" id="1168545"/>
    <lineage>
        <taxon>Eukaryota</taxon>
        <taxon>Fungi</taxon>
        <taxon>Dikarya</taxon>
        <taxon>Ascomycota</taxon>
        <taxon>Pezizomycotina</taxon>
        <taxon>Dothideomycetes</taxon>
        <taxon>Pleosporomycetidae</taxon>
        <taxon>Pleosporales</taxon>
        <taxon>Massarineae</taxon>
        <taxon>Lentitheciaceae</taxon>
        <taxon>Lentithecium</taxon>
    </lineage>
</organism>
<name>A0A6G1JCF1_9PLEO</name>
<dbReference type="EMBL" id="MU005574">
    <property type="protein sequence ID" value="KAF2687901.1"/>
    <property type="molecule type" value="Genomic_DNA"/>
</dbReference>